<name>A0A4R7J6E0_9ACTN</name>
<dbReference type="OrthoDB" id="4792842at2"/>
<keyword evidence="2" id="KW-1133">Transmembrane helix</keyword>
<reference evidence="3 4" key="1">
    <citation type="submission" date="2019-03" db="EMBL/GenBank/DDBJ databases">
        <title>Genomic Encyclopedia of Archaeal and Bacterial Type Strains, Phase II (KMG-II): from individual species to whole genera.</title>
        <authorList>
            <person name="Goeker M."/>
        </authorList>
    </citation>
    <scope>NUCLEOTIDE SEQUENCE [LARGE SCALE GENOMIC DNA]</scope>
    <source>
        <strain evidence="3 4">DSM 24323</strain>
    </source>
</reference>
<feature type="compositionally biased region" description="Basic and acidic residues" evidence="1">
    <location>
        <begin position="10"/>
        <end position="19"/>
    </location>
</feature>
<evidence type="ECO:0000313" key="4">
    <source>
        <dbReference type="Proteomes" id="UP000295371"/>
    </source>
</evidence>
<proteinExistence type="predicted"/>
<evidence type="ECO:0000256" key="2">
    <source>
        <dbReference type="SAM" id="Phobius"/>
    </source>
</evidence>
<dbReference type="EMBL" id="SOAW01000001">
    <property type="protein sequence ID" value="TDT32804.1"/>
    <property type="molecule type" value="Genomic_DNA"/>
</dbReference>
<keyword evidence="2" id="KW-0812">Transmembrane</keyword>
<dbReference type="AlphaFoldDB" id="A0A4R7J6E0"/>
<keyword evidence="2" id="KW-0472">Membrane</keyword>
<feature type="region of interest" description="Disordered" evidence="1">
    <location>
        <begin position="145"/>
        <end position="203"/>
    </location>
</feature>
<feature type="compositionally biased region" description="Acidic residues" evidence="1">
    <location>
        <begin position="192"/>
        <end position="203"/>
    </location>
</feature>
<evidence type="ECO:0008006" key="5">
    <source>
        <dbReference type="Google" id="ProtNLM"/>
    </source>
</evidence>
<dbReference type="Proteomes" id="UP000295371">
    <property type="component" value="Unassembled WGS sequence"/>
</dbReference>
<evidence type="ECO:0000313" key="3">
    <source>
        <dbReference type="EMBL" id="TDT32804.1"/>
    </source>
</evidence>
<feature type="region of interest" description="Disordered" evidence="1">
    <location>
        <begin position="1"/>
        <end position="25"/>
    </location>
</feature>
<evidence type="ECO:0000256" key="1">
    <source>
        <dbReference type="SAM" id="MobiDB-lite"/>
    </source>
</evidence>
<gene>
    <name evidence="3" type="ORF">CLV29_0393</name>
</gene>
<organism evidence="3 4">
    <name type="scientific">Naumannella halotolerans</name>
    <dbReference type="NCBI Taxonomy" id="993414"/>
    <lineage>
        <taxon>Bacteria</taxon>
        <taxon>Bacillati</taxon>
        <taxon>Actinomycetota</taxon>
        <taxon>Actinomycetes</taxon>
        <taxon>Propionibacteriales</taxon>
        <taxon>Propionibacteriaceae</taxon>
        <taxon>Naumannella</taxon>
    </lineage>
</organism>
<keyword evidence="4" id="KW-1185">Reference proteome</keyword>
<comment type="caution">
    <text evidence="3">The sequence shown here is derived from an EMBL/GenBank/DDBJ whole genome shotgun (WGS) entry which is preliminary data.</text>
</comment>
<dbReference type="RefSeq" id="WP_133753397.1">
    <property type="nucleotide sequence ID" value="NZ_SOAW01000001.1"/>
</dbReference>
<sequence length="203" mass="22016">MSALTSLRPSGDERPERSHRLASVPKPATAPISRVPFLVVLVAILGVGMAGLLLLNTTLQSQAFELSRLNTQVRDLSYAEAGLQASLDEQSSTRTLTRRASDIGMRPRDHTAFVSLPDGEITGEVRASGDDYPEAFLDRDPAAVREEQRDETAAQADKRVAAEEESRERRRETVRAEQAEEAKQQAERDSGGGDDGETDGGGQ</sequence>
<feature type="compositionally biased region" description="Basic and acidic residues" evidence="1">
    <location>
        <begin position="145"/>
        <end position="191"/>
    </location>
</feature>
<accession>A0A4R7J6E0</accession>
<protein>
    <recommendedName>
        <fullName evidence="5">Cell division protein FtsL</fullName>
    </recommendedName>
</protein>
<feature type="transmembrane region" description="Helical" evidence="2">
    <location>
        <begin position="35"/>
        <end position="55"/>
    </location>
</feature>